<dbReference type="RefSeq" id="WP_307238644.1">
    <property type="nucleotide sequence ID" value="NZ_JAUSQZ010000001.1"/>
</dbReference>
<organism evidence="1 2">
    <name type="scientific">Kineosporia succinea</name>
    <dbReference type="NCBI Taxonomy" id="84632"/>
    <lineage>
        <taxon>Bacteria</taxon>
        <taxon>Bacillati</taxon>
        <taxon>Actinomycetota</taxon>
        <taxon>Actinomycetes</taxon>
        <taxon>Kineosporiales</taxon>
        <taxon>Kineosporiaceae</taxon>
        <taxon>Kineosporia</taxon>
    </lineage>
</organism>
<dbReference type="PANTHER" id="PTHR38436:SF1">
    <property type="entry name" value="ESTER CYCLASE"/>
    <property type="match status" value="1"/>
</dbReference>
<evidence type="ECO:0000313" key="2">
    <source>
        <dbReference type="Proteomes" id="UP001235712"/>
    </source>
</evidence>
<proteinExistence type="predicted"/>
<dbReference type="InterPro" id="IPR009959">
    <property type="entry name" value="Cyclase_SnoaL-like"/>
</dbReference>
<protein>
    <submittedName>
        <fullName evidence="1">Steroid delta-isomerase-like uncharacterized protein</fullName>
    </submittedName>
</protein>
<dbReference type="Pfam" id="PF07366">
    <property type="entry name" value="SnoaL"/>
    <property type="match status" value="1"/>
</dbReference>
<dbReference type="SUPFAM" id="SSF54427">
    <property type="entry name" value="NTF2-like"/>
    <property type="match status" value="1"/>
</dbReference>
<reference evidence="1 2" key="1">
    <citation type="submission" date="2023-07" db="EMBL/GenBank/DDBJ databases">
        <title>Sequencing the genomes of 1000 actinobacteria strains.</title>
        <authorList>
            <person name="Klenk H.-P."/>
        </authorList>
    </citation>
    <scope>NUCLEOTIDE SEQUENCE [LARGE SCALE GENOMIC DNA]</scope>
    <source>
        <strain evidence="1 2">DSM 44388</strain>
    </source>
</reference>
<dbReference type="Proteomes" id="UP001235712">
    <property type="component" value="Unassembled WGS sequence"/>
</dbReference>
<keyword evidence="2" id="KW-1185">Reference proteome</keyword>
<dbReference type="EMBL" id="JAUSQZ010000001">
    <property type="protein sequence ID" value="MDP9825155.1"/>
    <property type="molecule type" value="Genomic_DNA"/>
</dbReference>
<dbReference type="InterPro" id="IPR032710">
    <property type="entry name" value="NTF2-like_dom_sf"/>
</dbReference>
<accession>A0ABT9NZB4</accession>
<dbReference type="Gene3D" id="3.10.450.50">
    <property type="match status" value="1"/>
</dbReference>
<comment type="caution">
    <text evidence="1">The sequence shown here is derived from an EMBL/GenBank/DDBJ whole genome shotgun (WGS) entry which is preliminary data.</text>
</comment>
<sequence>MTDDRRRLITESWLAAWDTGDVDALDRLLARDYRRRTSSDEEGLDRDAFKATILTTRAAFPDLTTTIEDLVLDGDKAAVRWQSTGTHTHSFLGVPATRRTVQVSGATFASFGPDGLVHEERVTWDPRGLLTALGVITVGQDA</sequence>
<name>A0ABT9NZB4_9ACTN</name>
<dbReference type="PANTHER" id="PTHR38436">
    <property type="entry name" value="POLYKETIDE CYCLASE SNOAL-LIKE DOMAIN"/>
    <property type="match status" value="1"/>
</dbReference>
<gene>
    <name evidence="1" type="ORF">J2S57_000904</name>
</gene>
<evidence type="ECO:0000313" key="1">
    <source>
        <dbReference type="EMBL" id="MDP9825155.1"/>
    </source>
</evidence>